<protein>
    <recommendedName>
        <fullName evidence="4">Stage II sporulation protein M</fullName>
    </recommendedName>
</protein>
<keyword evidence="1" id="KW-0812">Transmembrane</keyword>
<feature type="transmembrane region" description="Helical" evidence="1">
    <location>
        <begin position="169"/>
        <end position="202"/>
    </location>
</feature>
<gene>
    <name evidence="2" type="ORF">DL897_13975</name>
</gene>
<reference evidence="2 3" key="2">
    <citation type="submission" date="2018-06" db="EMBL/GenBank/DDBJ databases">
        <authorList>
            <person name="Zhirakovskaya E."/>
        </authorList>
    </citation>
    <scope>NUCLEOTIDE SEQUENCE [LARGE SCALE GENOMIC DNA]</scope>
    <source>
        <strain evidence="2 3">FBKL4.011</strain>
    </source>
</reference>
<feature type="transmembrane region" description="Helical" evidence="1">
    <location>
        <begin position="258"/>
        <end position="279"/>
    </location>
</feature>
<comment type="caution">
    <text evidence="2">The sequence shown here is derived from an EMBL/GenBank/DDBJ whole genome shotgun (WGS) entry which is preliminary data.</text>
</comment>
<reference evidence="2 3" key="1">
    <citation type="submission" date="2018-06" db="EMBL/GenBank/DDBJ databases">
        <title>Thermoflavimicrobium daqus sp. nov., a thermophilic microbe isolated from Moutai-flavour Daqu.</title>
        <authorList>
            <person name="Wang X."/>
            <person name="Zhou H."/>
        </authorList>
    </citation>
    <scope>NUCLEOTIDE SEQUENCE [LARGE SCALE GENOMIC DNA]</scope>
    <source>
        <strain evidence="2 3">FBKL4.011</strain>
    </source>
</reference>
<dbReference type="RefSeq" id="WP_113659760.1">
    <property type="nucleotide sequence ID" value="NZ_KZ845671.1"/>
</dbReference>
<feature type="transmembrane region" description="Helical" evidence="1">
    <location>
        <begin position="291"/>
        <end position="310"/>
    </location>
</feature>
<sequence>MNIGKFIQKNQSTWAQLEHTLEQISDVKPNKAQIDELGIFYRAVSAHLAYAQTYFPNHEVTEYLSRLVIRGHNLVYGVAKKSYLKVIVHFLVTKFPQYLFKRGSFFLISLLVDAGGFFLAFLLTMQDQSFAAYFLPPDMLGQINPSEVGNNEWNPAIASSEIMVNNIKVAILCFALGALLGIGTIWVLFYNGLLLGALAAIFHQAGHGYEFWALIWPHGVIELTAIYIAGAAGLSLAYHFLVPGDDTRLNALKKEGIVTIQMILGVIPLFVIAGIIEGFVTPAKISYLAKYILSAVHLILLIIYFCRPYLLSAFQQKKVQKFDPSFTYQKF</sequence>
<dbReference type="OrthoDB" id="9800053at2"/>
<feature type="transmembrane region" description="Helical" evidence="1">
    <location>
        <begin position="104"/>
        <end position="125"/>
    </location>
</feature>
<evidence type="ECO:0000256" key="1">
    <source>
        <dbReference type="SAM" id="Phobius"/>
    </source>
</evidence>
<name>A0A364K287_9BACL</name>
<keyword evidence="1" id="KW-1133">Transmembrane helix</keyword>
<feature type="transmembrane region" description="Helical" evidence="1">
    <location>
        <begin position="214"/>
        <end position="238"/>
    </location>
</feature>
<evidence type="ECO:0008006" key="4">
    <source>
        <dbReference type="Google" id="ProtNLM"/>
    </source>
</evidence>
<dbReference type="InterPro" id="IPR002798">
    <property type="entry name" value="SpoIIM-like"/>
</dbReference>
<keyword evidence="1" id="KW-0472">Membrane</keyword>
<accession>A0A364K287</accession>
<dbReference type="PANTHER" id="PTHR35337:SF1">
    <property type="entry name" value="SLR1478 PROTEIN"/>
    <property type="match status" value="1"/>
</dbReference>
<dbReference type="AlphaFoldDB" id="A0A364K287"/>
<evidence type="ECO:0000313" key="3">
    <source>
        <dbReference type="Proteomes" id="UP000251213"/>
    </source>
</evidence>
<proteinExistence type="predicted"/>
<dbReference type="PANTHER" id="PTHR35337">
    <property type="entry name" value="SLR1478 PROTEIN"/>
    <property type="match status" value="1"/>
</dbReference>
<organism evidence="2 3">
    <name type="scientific">Thermoflavimicrobium daqui</name>
    <dbReference type="NCBI Taxonomy" id="2137476"/>
    <lineage>
        <taxon>Bacteria</taxon>
        <taxon>Bacillati</taxon>
        <taxon>Bacillota</taxon>
        <taxon>Bacilli</taxon>
        <taxon>Bacillales</taxon>
        <taxon>Thermoactinomycetaceae</taxon>
        <taxon>Thermoflavimicrobium</taxon>
    </lineage>
</organism>
<keyword evidence="3" id="KW-1185">Reference proteome</keyword>
<dbReference type="Pfam" id="PF01944">
    <property type="entry name" value="SpoIIM"/>
    <property type="match status" value="1"/>
</dbReference>
<dbReference type="EMBL" id="QJKK01000009">
    <property type="protein sequence ID" value="RAL22517.1"/>
    <property type="molecule type" value="Genomic_DNA"/>
</dbReference>
<evidence type="ECO:0000313" key="2">
    <source>
        <dbReference type="EMBL" id="RAL22517.1"/>
    </source>
</evidence>
<dbReference type="Proteomes" id="UP000251213">
    <property type="component" value="Unassembled WGS sequence"/>
</dbReference>